<dbReference type="OrthoDB" id="5829915at2759"/>
<comment type="caution">
    <text evidence="2">The sequence shown here is derived from an EMBL/GenBank/DDBJ whole genome shotgun (WGS) entry which is preliminary data.</text>
</comment>
<protein>
    <recommendedName>
        <fullName evidence="4">7TM GPCR serpentine receptor class x (Srx) domain-containing protein</fullName>
    </recommendedName>
</protein>
<feature type="transmembrane region" description="Helical" evidence="1">
    <location>
        <begin position="75"/>
        <end position="105"/>
    </location>
</feature>
<proteinExistence type="predicted"/>
<feature type="transmembrane region" description="Helical" evidence="1">
    <location>
        <begin position="42"/>
        <end position="63"/>
    </location>
</feature>
<gene>
    <name evidence="2" type="ORF">L596_026660</name>
</gene>
<evidence type="ECO:0008006" key="4">
    <source>
        <dbReference type="Google" id="ProtNLM"/>
    </source>
</evidence>
<evidence type="ECO:0000313" key="3">
    <source>
        <dbReference type="Proteomes" id="UP000298663"/>
    </source>
</evidence>
<evidence type="ECO:0000313" key="2">
    <source>
        <dbReference type="EMBL" id="TKR62740.1"/>
    </source>
</evidence>
<feature type="transmembrane region" description="Helical" evidence="1">
    <location>
        <begin position="167"/>
        <end position="189"/>
    </location>
</feature>
<feature type="transmembrane region" description="Helical" evidence="1">
    <location>
        <begin position="12"/>
        <end position="30"/>
    </location>
</feature>
<organism evidence="2 3">
    <name type="scientific">Steinernema carpocapsae</name>
    <name type="common">Entomopathogenic nematode</name>
    <dbReference type="NCBI Taxonomy" id="34508"/>
    <lineage>
        <taxon>Eukaryota</taxon>
        <taxon>Metazoa</taxon>
        <taxon>Ecdysozoa</taxon>
        <taxon>Nematoda</taxon>
        <taxon>Chromadorea</taxon>
        <taxon>Rhabditida</taxon>
        <taxon>Tylenchina</taxon>
        <taxon>Panagrolaimomorpha</taxon>
        <taxon>Strongyloidoidea</taxon>
        <taxon>Steinernematidae</taxon>
        <taxon>Steinernema</taxon>
    </lineage>
</organism>
<dbReference type="AlphaFoldDB" id="A0A4U5M226"/>
<keyword evidence="3" id="KW-1185">Reference proteome</keyword>
<reference evidence="2 3" key="2">
    <citation type="journal article" date="2019" name="G3 (Bethesda)">
        <title>Hybrid Assembly of the Genome of the Entomopathogenic Nematode Steinernema carpocapsae Identifies the X-Chromosome.</title>
        <authorList>
            <person name="Serra L."/>
            <person name="Macchietto M."/>
            <person name="Macias-Munoz A."/>
            <person name="McGill C.J."/>
            <person name="Rodriguez I.M."/>
            <person name="Rodriguez B."/>
            <person name="Murad R."/>
            <person name="Mortazavi A."/>
        </authorList>
    </citation>
    <scope>NUCLEOTIDE SEQUENCE [LARGE SCALE GENOMIC DNA]</scope>
    <source>
        <strain evidence="2 3">ALL</strain>
    </source>
</reference>
<sequence>MCYRILIQMGIIQVSYGTGVLIFGICQLVNEDVFHLGSYAKNLMVTVVRTESFFGFVLALNRVSIMCQLNFSKYLFVGLMFFSWVFFFVHFNLFMSPLAAYVVVMSSFMPIPNTTLPYSILFNSLAGYIYDSLLILTFINYVIIVIHLIRMKSGTTASETFKSEAKILLYAGIRFSLDAILSILFHYAYLPNTFVCNFIYQMGCDLNNMFVPPLLNLCLHSLRPDP</sequence>
<dbReference type="EMBL" id="AZBU02000010">
    <property type="protein sequence ID" value="TKR62740.1"/>
    <property type="molecule type" value="Genomic_DNA"/>
</dbReference>
<keyword evidence="1" id="KW-0812">Transmembrane</keyword>
<dbReference type="Proteomes" id="UP000298663">
    <property type="component" value="Unassembled WGS sequence"/>
</dbReference>
<accession>A0A4U5M226</accession>
<keyword evidence="1" id="KW-0472">Membrane</keyword>
<reference evidence="2 3" key="1">
    <citation type="journal article" date="2015" name="Genome Biol.">
        <title>Comparative genomics of Steinernema reveals deeply conserved gene regulatory networks.</title>
        <authorList>
            <person name="Dillman A.R."/>
            <person name="Macchietto M."/>
            <person name="Porter C.F."/>
            <person name="Rogers A."/>
            <person name="Williams B."/>
            <person name="Antoshechkin I."/>
            <person name="Lee M.M."/>
            <person name="Goodwin Z."/>
            <person name="Lu X."/>
            <person name="Lewis E.E."/>
            <person name="Goodrich-Blair H."/>
            <person name="Stock S.P."/>
            <person name="Adams B.J."/>
            <person name="Sternberg P.W."/>
            <person name="Mortazavi A."/>
        </authorList>
    </citation>
    <scope>NUCLEOTIDE SEQUENCE [LARGE SCALE GENOMIC DNA]</scope>
    <source>
        <strain evidence="2 3">ALL</strain>
    </source>
</reference>
<name>A0A4U5M226_STECR</name>
<feature type="transmembrane region" description="Helical" evidence="1">
    <location>
        <begin position="125"/>
        <end position="146"/>
    </location>
</feature>
<evidence type="ECO:0000256" key="1">
    <source>
        <dbReference type="SAM" id="Phobius"/>
    </source>
</evidence>
<keyword evidence="1" id="KW-1133">Transmembrane helix</keyword>